<evidence type="ECO:0008006" key="3">
    <source>
        <dbReference type="Google" id="ProtNLM"/>
    </source>
</evidence>
<keyword evidence="2" id="KW-1185">Reference proteome</keyword>
<dbReference type="Proteomes" id="UP001235269">
    <property type="component" value="Unassembled WGS sequence"/>
</dbReference>
<comment type="caution">
    <text evidence="1">The sequence shown here is derived from an EMBL/GenBank/DDBJ whole genome shotgun (WGS) entry which is preliminary data.</text>
</comment>
<reference evidence="1 2" key="1">
    <citation type="submission" date="2023-07" db="EMBL/GenBank/DDBJ databases">
        <title>Genomic Encyclopedia of Type Strains, Phase IV (KMG-IV): sequencing the most valuable type-strain genomes for metagenomic binning, comparative biology and taxonomic classification.</title>
        <authorList>
            <person name="Goeker M."/>
        </authorList>
    </citation>
    <scope>NUCLEOTIDE SEQUENCE [LARGE SCALE GENOMIC DNA]</scope>
    <source>
        <strain evidence="1 2">DSM 100301</strain>
    </source>
</reference>
<gene>
    <name evidence="1" type="ORF">QO005_002293</name>
</gene>
<evidence type="ECO:0000313" key="1">
    <source>
        <dbReference type="EMBL" id="MDQ0455953.1"/>
    </source>
</evidence>
<name>A0ABU0ICH9_9HYPH</name>
<dbReference type="EMBL" id="JAUSWH010000006">
    <property type="protein sequence ID" value="MDQ0455953.1"/>
    <property type="molecule type" value="Genomic_DNA"/>
</dbReference>
<organism evidence="1 2">
    <name type="scientific">Rhizobium paknamense</name>
    <dbReference type="NCBI Taxonomy" id="1206817"/>
    <lineage>
        <taxon>Bacteria</taxon>
        <taxon>Pseudomonadati</taxon>
        <taxon>Pseudomonadota</taxon>
        <taxon>Alphaproteobacteria</taxon>
        <taxon>Hyphomicrobiales</taxon>
        <taxon>Rhizobiaceae</taxon>
        <taxon>Rhizobium/Agrobacterium group</taxon>
        <taxon>Rhizobium</taxon>
    </lineage>
</organism>
<protein>
    <recommendedName>
        <fullName evidence="3">Transposase</fullName>
    </recommendedName>
</protein>
<evidence type="ECO:0000313" key="2">
    <source>
        <dbReference type="Proteomes" id="UP001235269"/>
    </source>
</evidence>
<accession>A0ABU0ICH9</accession>
<sequence length="35" mass="4540">MHRPLEHFQEKWKTVFRPEMRKNKELWRFIVSVKQ</sequence>
<proteinExistence type="predicted"/>